<gene>
    <name evidence="1" type="ORF">D1614_18955</name>
</gene>
<keyword evidence="2" id="KW-1185">Reference proteome</keyword>
<accession>A0A399SUD4</accession>
<dbReference type="OrthoDB" id="1113283at2"/>
<sequence length="436" mass="47868">MAAQEGASSVYVSAFDVDATPPVGSLLTYGPMINSWDLSLRARGVVIRGSDDPIVLCVVDWIGIANGGQDAFKQALAHAAGTTPERVAVHTLHQHDAPICDFSAEQILRDANIDPGCFEGSFARGLIHKLAQSVKESMLHARAVSHISFGEAPVYKVASNRRMLTPEGKVFAMRGSSCKDSLMRAQPEGLIDPMVSVIGFWDGETPVAVLSFYATHPQSYYLTQVPNPDFPGTARFLRQLEVPDAMHVHFNGAGGNIAAGKYNDGSKENRGILAQRLADGMKRAWENSERVEISPNQLNWEAYPVTLPPASTLDEIETKMHEKDLPFNYLPNYMGKLAWYKRTQAGHKIDLGCLSLGKGRILFMPGELFIEYQLAAKKMKPDLFVAMAAYGDYGPLYIGTKEAYQQEGYEIQTSSVTPEVEDVLLNGIRKLLKVSE</sequence>
<reference evidence="1 2" key="1">
    <citation type="submission" date="2018-08" db="EMBL/GenBank/DDBJ databases">
        <title>Pallidiluteibacterium maritimus gen. nov., sp. nov., isolated from coastal sediment.</title>
        <authorList>
            <person name="Zhou L.Y."/>
        </authorList>
    </citation>
    <scope>NUCLEOTIDE SEQUENCE [LARGE SCALE GENOMIC DNA]</scope>
    <source>
        <strain evidence="1 2">XSD2</strain>
    </source>
</reference>
<proteinExistence type="predicted"/>
<dbReference type="EMBL" id="QWGR01000014">
    <property type="protein sequence ID" value="RIJ46509.1"/>
    <property type="molecule type" value="Genomic_DNA"/>
</dbReference>
<comment type="caution">
    <text evidence="1">The sequence shown here is derived from an EMBL/GenBank/DDBJ whole genome shotgun (WGS) entry which is preliminary data.</text>
</comment>
<protein>
    <recommendedName>
        <fullName evidence="3">Neutral/alkaline non-lysosomal ceramidase N-terminal domain-containing protein</fullName>
    </recommendedName>
</protein>
<organism evidence="1 2">
    <name type="scientific">Maribellus luteus</name>
    <dbReference type="NCBI Taxonomy" id="2305463"/>
    <lineage>
        <taxon>Bacteria</taxon>
        <taxon>Pseudomonadati</taxon>
        <taxon>Bacteroidota</taxon>
        <taxon>Bacteroidia</taxon>
        <taxon>Marinilabiliales</taxon>
        <taxon>Prolixibacteraceae</taxon>
        <taxon>Maribellus</taxon>
    </lineage>
</organism>
<evidence type="ECO:0008006" key="3">
    <source>
        <dbReference type="Google" id="ProtNLM"/>
    </source>
</evidence>
<evidence type="ECO:0000313" key="1">
    <source>
        <dbReference type="EMBL" id="RIJ46509.1"/>
    </source>
</evidence>
<dbReference type="Proteomes" id="UP000265926">
    <property type="component" value="Unassembled WGS sequence"/>
</dbReference>
<evidence type="ECO:0000313" key="2">
    <source>
        <dbReference type="Proteomes" id="UP000265926"/>
    </source>
</evidence>
<name>A0A399SUD4_9BACT</name>
<dbReference type="AlphaFoldDB" id="A0A399SUD4"/>